<evidence type="ECO:0000313" key="4">
    <source>
        <dbReference type="Proteomes" id="UP000325849"/>
    </source>
</evidence>
<dbReference type="GO" id="GO:0016491">
    <property type="term" value="F:oxidoreductase activity"/>
    <property type="evidence" value="ECO:0007669"/>
    <property type="project" value="UniProtKB-KW"/>
</dbReference>
<dbReference type="EMBL" id="VJZD01000002">
    <property type="protein sequence ID" value="MPY29967.1"/>
    <property type="molecule type" value="Genomic_DNA"/>
</dbReference>
<accession>A0A5N8V481</accession>
<comment type="caution">
    <text evidence="3">The sequence shown here is derived from an EMBL/GenBank/DDBJ whole genome shotgun (WGS) entry which is preliminary data.</text>
</comment>
<proteinExistence type="predicted"/>
<sequence length="336" mass="35639">MTMRTRSLGTTGPQVSALGLGCMGMSALYGDADRTESIATIHAALEAGVTLLDTGDFYGMGHNEMLIGEALRSAPAARREQALVSVKFGALRGPDGGWSGYDGRPAAVRNFAAYSLQRLGVDHIDVYRIARLDPAVPIEETVGAIAELIEQGYVRHIGLSEVGARTIRRAAATAPIADLQIEYSLISRGIEESILPTTRELGIAVTAYGVLSRGLISGHYTADRQLAANDFRAFSPRFQGDNLRHNLGLVEALRKIAEQKGVSVAQIAIAWVLAQGEDIVPLVGARTRERLTESLGALDVRLDDADLAAIEQAVPAGAAAGDRYGAAALAHLDSER</sequence>
<dbReference type="Proteomes" id="UP000325849">
    <property type="component" value="Unassembled WGS sequence"/>
</dbReference>
<keyword evidence="4" id="KW-1185">Reference proteome</keyword>
<reference evidence="3 4" key="1">
    <citation type="submission" date="2019-07" db="EMBL/GenBank/DDBJ databases">
        <title>New species of Amycolatopsis and Streptomyces.</title>
        <authorList>
            <person name="Duangmal K."/>
            <person name="Teo W.F.A."/>
            <person name="Lipun K."/>
        </authorList>
    </citation>
    <scope>NUCLEOTIDE SEQUENCE [LARGE SCALE GENOMIC DNA]</scope>
    <source>
        <strain evidence="3 4">NBRC 109810</strain>
    </source>
</reference>
<dbReference type="InterPro" id="IPR050791">
    <property type="entry name" value="Aldo-Keto_reductase"/>
</dbReference>
<gene>
    <name evidence="3" type="ORF">FNH09_01075</name>
</gene>
<dbReference type="Gene3D" id="3.20.20.100">
    <property type="entry name" value="NADP-dependent oxidoreductase domain"/>
    <property type="match status" value="1"/>
</dbReference>
<dbReference type="SUPFAM" id="SSF51430">
    <property type="entry name" value="NAD(P)-linked oxidoreductase"/>
    <property type="match status" value="1"/>
</dbReference>
<evidence type="ECO:0000313" key="3">
    <source>
        <dbReference type="EMBL" id="MPY29967.1"/>
    </source>
</evidence>
<protein>
    <submittedName>
        <fullName evidence="3">Aldo/keto reductase</fullName>
    </submittedName>
</protein>
<dbReference type="AlphaFoldDB" id="A0A5N8V481"/>
<name>A0A5N8V481_9ACTN</name>
<dbReference type="InterPro" id="IPR036812">
    <property type="entry name" value="NAD(P)_OxRdtase_dom_sf"/>
</dbReference>
<feature type="domain" description="NADP-dependent oxidoreductase" evidence="2">
    <location>
        <begin position="18"/>
        <end position="313"/>
    </location>
</feature>
<dbReference type="PANTHER" id="PTHR43625:SF40">
    <property type="entry name" value="ALDO-KETO REDUCTASE YAKC [NADP(+)]"/>
    <property type="match status" value="1"/>
</dbReference>
<keyword evidence="1" id="KW-0560">Oxidoreductase</keyword>
<dbReference type="PANTHER" id="PTHR43625">
    <property type="entry name" value="AFLATOXIN B1 ALDEHYDE REDUCTASE"/>
    <property type="match status" value="1"/>
</dbReference>
<dbReference type="RefSeq" id="WP_152884081.1">
    <property type="nucleotide sequence ID" value="NZ_VJZD01000002.1"/>
</dbReference>
<dbReference type="PROSITE" id="PS51257">
    <property type="entry name" value="PROKAR_LIPOPROTEIN"/>
    <property type="match status" value="1"/>
</dbReference>
<organism evidence="3 4">
    <name type="scientific">Streptomyces adustus</name>
    <dbReference type="NCBI Taxonomy" id="1609272"/>
    <lineage>
        <taxon>Bacteria</taxon>
        <taxon>Bacillati</taxon>
        <taxon>Actinomycetota</taxon>
        <taxon>Actinomycetes</taxon>
        <taxon>Kitasatosporales</taxon>
        <taxon>Streptomycetaceae</taxon>
        <taxon>Streptomyces</taxon>
    </lineage>
</organism>
<evidence type="ECO:0000256" key="1">
    <source>
        <dbReference type="ARBA" id="ARBA00023002"/>
    </source>
</evidence>
<dbReference type="InterPro" id="IPR023210">
    <property type="entry name" value="NADP_OxRdtase_dom"/>
</dbReference>
<dbReference type="Pfam" id="PF00248">
    <property type="entry name" value="Aldo_ket_red"/>
    <property type="match status" value="1"/>
</dbReference>
<dbReference type="GO" id="GO:0005737">
    <property type="term" value="C:cytoplasm"/>
    <property type="evidence" value="ECO:0007669"/>
    <property type="project" value="TreeGrafter"/>
</dbReference>
<dbReference type="OrthoDB" id="9768793at2"/>
<evidence type="ECO:0000259" key="2">
    <source>
        <dbReference type="Pfam" id="PF00248"/>
    </source>
</evidence>